<dbReference type="EMBL" id="VNJI01000060">
    <property type="protein sequence ID" value="TVY05383.1"/>
    <property type="molecule type" value="Genomic_DNA"/>
</dbReference>
<dbReference type="RefSeq" id="WP_186446192.1">
    <property type="nucleotide sequence ID" value="NZ_VNJI01000060.1"/>
</dbReference>
<gene>
    <name evidence="1" type="ORF">FPZ49_30550</name>
</gene>
<name>A0A559JZS6_9BACL</name>
<protein>
    <recommendedName>
        <fullName evidence="3">YheC/YheD family protein</fullName>
    </recommendedName>
</protein>
<reference evidence="1 2" key="1">
    <citation type="submission" date="2019-07" db="EMBL/GenBank/DDBJ databases">
        <authorList>
            <person name="Kim J."/>
        </authorList>
    </citation>
    <scope>NUCLEOTIDE SEQUENCE [LARGE SCALE GENOMIC DNA]</scope>
    <source>
        <strain evidence="1 2">JC52</strain>
    </source>
</reference>
<dbReference type="Proteomes" id="UP000317036">
    <property type="component" value="Unassembled WGS sequence"/>
</dbReference>
<dbReference type="InterPro" id="IPR026838">
    <property type="entry name" value="YheC/D"/>
</dbReference>
<evidence type="ECO:0000313" key="1">
    <source>
        <dbReference type="EMBL" id="TVY05383.1"/>
    </source>
</evidence>
<dbReference type="AlphaFoldDB" id="A0A559JZS6"/>
<evidence type="ECO:0000313" key="2">
    <source>
        <dbReference type="Proteomes" id="UP000317036"/>
    </source>
</evidence>
<organism evidence="1 2">
    <name type="scientific">Paenibacillus cremeus</name>
    <dbReference type="NCBI Taxonomy" id="2163881"/>
    <lineage>
        <taxon>Bacteria</taxon>
        <taxon>Bacillati</taxon>
        <taxon>Bacillota</taxon>
        <taxon>Bacilli</taxon>
        <taxon>Bacillales</taxon>
        <taxon>Paenibacillaceae</taxon>
        <taxon>Paenibacillus</taxon>
    </lineage>
</organism>
<accession>A0A559JZS6</accession>
<proteinExistence type="predicted"/>
<sequence length="108" mass="12404">MRGSKKLVSFLPDTQRLTKQALWKLLQMYGKVMLKPSSGSLGKDVIQVTSIPKNRFELHAQKRIITLKGKKVAYAYLKKLMVSDRYTSHGTTTKKFTMENHRKVSETC</sequence>
<keyword evidence="2" id="KW-1185">Reference proteome</keyword>
<dbReference type="Pfam" id="PF14398">
    <property type="entry name" value="ATPgrasp_YheCD"/>
    <property type="match status" value="1"/>
</dbReference>
<comment type="caution">
    <text evidence="1">The sequence shown here is derived from an EMBL/GenBank/DDBJ whole genome shotgun (WGS) entry which is preliminary data.</text>
</comment>
<evidence type="ECO:0008006" key="3">
    <source>
        <dbReference type="Google" id="ProtNLM"/>
    </source>
</evidence>